<accession>A0A4R0NEB5</accession>
<dbReference type="AlphaFoldDB" id="A0A4R0NEB5"/>
<reference evidence="1 2" key="1">
    <citation type="submission" date="2019-02" db="EMBL/GenBank/DDBJ databases">
        <title>Pedobacter sp. RP-3-11 sp. nov., isolated from Arctic soil.</title>
        <authorList>
            <person name="Dahal R.H."/>
        </authorList>
    </citation>
    <scope>NUCLEOTIDE SEQUENCE [LARGE SCALE GENOMIC DNA]</scope>
    <source>
        <strain evidence="1 2">RP-3-11</strain>
    </source>
</reference>
<dbReference type="EMBL" id="SJSN01000035">
    <property type="protein sequence ID" value="TCC97492.1"/>
    <property type="molecule type" value="Genomic_DNA"/>
</dbReference>
<evidence type="ECO:0000313" key="2">
    <source>
        <dbReference type="Proteomes" id="UP000291485"/>
    </source>
</evidence>
<evidence type="ECO:0000313" key="1">
    <source>
        <dbReference type="EMBL" id="TCC97492.1"/>
    </source>
</evidence>
<name>A0A4R0NEB5_9SPHI</name>
<organism evidence="1 2">
    <name type="scientific">Pedobacter frigidisoli</name>
    <dbReference type="NCBI Taxonomy" id="2530455"/>
    <lineage>
        <taxon>Bacteria</taxon>
        <taxon>Pseudomonadati</taxon>
        <taxon>Bacteroidota</taxon>
        <taxon>Sphingobacteriia</taxon>
        <taxon>Sphingobacteriales</taxon>
        <taxon>Sphingobacteriaceae</taxon>
        <taxon>Pedobacter</taxon>
    </lineage>
</organism>
<proteinExistence type="predicted"/>
<protein>
    <submittedName>
        <fullName evidence="1">Uncharacterized protein</fullName>
    </submittedName>
</protein>
<dbReference type="RefSeq" id="WP_131562971.1">
    <property type="nucleotide sequence ID" value="NZ_SJSN01000035.1"/>
</dbReference>
<sequence length="86" mass="9848">MNIKSTIKSQLPLYFKAGYSYNENYVLDCIDTIYLTLRIYDEDGSIKTAFPNDVRSSGMTFLRSLFIDENGNKNIIYSIAKLSSPF</sequence>
<dbReference type="Proteomes" id="UP000291485">
    <property type="component" value="Unassembled WGS sequence"/>
</dbReference>
<gene>
    <name evidence="1" type="ORF">EZ449_21990</name>
</gene>
<comment type="caution">
    <text evidence="1">The sequence shown here is derived from an EMBL/GenBank/DDBJ whole genome shotgun (WGS) entry which is preliminary data.</text>
</comment>
<keyword evidence="2" id="KW-1185">Reference proteome</keyword>